<keyword evidence="5 10" id="KW-0479">Metal-binding</keyword>
<evidence type="ECO:0000313" key="13">
    <source>
        <dbReference type="Proteomes" id="UP000297604"/>
    </source>
</evidence>
<dbReference type="Proteomes" id="UP000297604">
    <property type="component" value="Unassembled WGS sequence"/>
</dbReference>
<evidence type="ECO:0000259" key="11">
    <source>
        <dbReference type="Pfam" id="PF01406"/>
    </source>
</evidence>
<gene>
    <name evidence="10" type="primary">mshC</name>
    <name evidence="12" type="ORF">E3O46_03400</name>
</gene>
<feature type="binding site" evidence="10">
    <location>
        <position position="300"/>
    </location>
    <ligand>
        <name>L-cysteinyl-5'-AMP</name>
        <dbReference type="ChEBI" id="CHEBI:144924"/>
    </ligand>
</feature>
<dbReference type="PANTHER" id="PTHR10890:SF3">
    <property type="entry name" value="CYSTEINE--TRNA LIGASE, CYTOPLASMIC"/>
    <property type="match status" value="1"/>
</dbReference>
<dbReference type="PRINTS" id="PR00983">
    <property type="entry name" value="TRNASYNTHCYS"/>
</dbReference>
<feature type="binding site" evidence="10">
    <location>
        <position position="43"/>
    </location>
    <ligand>
        <name>Zn(2+)</name>
        <dbReference type="ChEBI" id="CHEBI:29105"/>
    </ligand>
</feature>
<feature type="domain" description="tRNA synthetases class I catalytic" evidence="11">
    <location>
        <begin position="39"/>
        <end position="353"/>
    </location>
</feature>
<keyword evidence="6 10" id="KW-0547">Nucleotide-binding</keyword>
<evidence type="ECO:0000256" key="10">
    <source>
        <dbReference type="HAMAP-Rule" id="MF_01697"/>
    </source>
</evidence>
<organism evidence="12 13">
    <name type="scientific">Cryobacterium glucosi</name>
    <dbReference type="NCBI Taxonomy" id="1259175"/>
    <lineage>
        <taxon>Bacteria</taxon>
        <taxon>Bacillati</taxon>
        <taxon>Actinomycetota</taxon>
        <taxon>Actinomycetes</taxon>
        <taxon>Micrococcales</taxon>
        <taxon>Microbacteriaceae</taxon>
        <taxon>Cryobacterium</taxon>
    </lineage>
</organism>
<evidence type="ECO:0000256" key="4">
    <source>
        <dbReference type="ARBA" id="ARBA00022598"/>
    </source>
</evidence>
<protein>
    <recommendedName>
        <fullName evidence="10">L-cysteine:1D-myo-inositol 2-amino-2-deoxy-alpha-D-glucopyranoside ligase</fullName>
        <shortName evidence="10">L-Cys:GlcN-Ins ligase</shortName>
        <ecNumber evidence="10">6.3.1.13</ecNumber>
    </recommendedName>
    <alternativeName>
        <fullName evidence="10">Mycothiol ligase</fullName>
        <shortName evidence="10">MSH ligase</shortName>
    </alternativeName>
</protein>
<feature type="binding site" evidence="10">
    <location>
        <begin position="267"/>
        <end position="269"/>
    </location>
    <ligand>
        <name>L-cysteinyl-5'-AMP</name>
        <dbReference type="ChEBI" id="CHEBI:144924"/>
    </ligand>
</feature>
<keyword evidence="4 10" id="KW-0436">Ligase</keyword>
<dbReference type="InterPro" id="IPR032678">
    <property type="entry name" value="tRNA-synt_1_cat_dom"/>
</dbReference>
<proteinExistence type="inferred from homology"/>
<comment type="similarity">
    <text evidence="2 10">Belongs to the class-I aminoacyl-tRNA synthetase family. MshC subfamily.</text>
</comment>
<evidence type="ECO:0000256" key="8">
    <source>
        <dbReference type="ARBA" id="ARBA00022840"/>
    </source>
</evidence>
<evidence type="ECO:0000256" key="1">
    <source>
        <dbReference type="ARBA" id="ARBA00003679"/>
    </source>
</evidence>
<keyword evidence="7 10" id="KW-0862">Zinc</keyword>
<evidence type="ECO:0000256" key="2">
    <source>
        <dbReference type="ARBA" id="ARBA00007723"/>
    </source>
</evidence>
<feature type="short sequence motif" description="'HIGH' region" evidence="10">
    <location>
        <begin position="45"/>
        <end position="55"/>
    </location>
</feature>
<feature type="binding site" evidence="10">
    <location>
        <position position="274"/>
    </location>
    <ligand>
        <name>Zn(2+)</name>
        <dbReference type="ChEBI" id="CHEBI:29105"/>
    </ligand>
</feature>
<comment type="subunit">
    <text evidence="3 10">Monomer.</text>
</comment>
<dbReference type="GO" id="GO:0016874">
    <property type="term" value="F:ligase activity"/>
    <property type="evidence" value="ECO:0007669"/>
    <property type="project" value="UniProtKB-KW"/>
</dbReference>
<dbReference type="EMBL" id="SOFS01000012">
    <property type="protein sequence ID" value="TFC22503.1"/>
    <property type="molecule type" value="Genomic_DNA"/>
</dbReference>
<dbReference type="Pfam" id="PF01406">
    <property type="entry name" value="tRNA-synt_1e"/>
    <property type="match status" value="1"/>
</dbReference>
<comment type="function">
    <text evidence="1 10">Catalyzes the ATP-dependent condensation of GlcN-Ins and L-cysteine to form L-Cys-GlcN-Ins.</text>
</comment>
<comment type="caution">
    <text evidence="12">The sequence shown here is derived from an EMBL/GenBank/DDBJ whole genome shotgun (WGS) entry which is preliminary data.</text>
</comment>
<reference evidence="12 13" key="1">
    <citation type="submission" date="2019-03" db="EMBL/GenBank/DDBJ databases">
        <title>Genomics of glacier-inhabiting Cryobacterium strains.</title>
        <authorList>
            <person name="Liu Q."/>
            <person name="Xin Y.-H."/>
        </authorList>
    </citation>
    <scope>NUCLEOTIDE SEQUENCE [LARGE SCALE GENOMIC DNA]</scope>
    <source>
        <strain evidence="12 13">MDB1-5</strain>
    </source>
</reference>
<evidence type="ECO:0000256" key="9">
    <source>
        <dbReference type="ARBA" id="ARBA00048350"/>
    </source>
</evidence>
<dbReference type="Gene3D" id="3.40.50.620">
    <property type="entry name" value="HUPs"/>
    <property type="match status" value="1"/>
</dbReference>
<feature type="short sequence motif" description="'ERGGDP' region" evidence="10">
    <location>
        <begin position="205"/>
        <end position="210"/>
    </location>
</feature>
<dbReference type="HAMAP" id="MF_01697">
    <property type="entry name" value="MshC"/>
    <property type="match status" value="1"/>
</dbReference>
<dbReference type="RefSeq" id="WP_134561109.1">
    <property type="nucleotide sequence ID" value="NZ_SOFS01000012.1"/>
</dbReference>
<dbReference type="Gene3D" id="1.20.120.640">
    <property type="entry name" value="Anticodon-binding domain of a subclass of class I aminoacyl-tRNA synthetases"/>
    <property type="match status" value="1"/>
</dbReference>
<feature type="binding site" evidence="10">
    <location>
        <position position="245"/>
    </location>
    <ligand>
        <name>L-cysteinyl-5'-AMP</name>
        <dbReference type="ChEBI" id="CHEBI:144924"/>
    </ligand>
</feature>
<feature type="binding site" evidence="10">
    <location>
        <position position="58"/>
    </location>
    <ligand>
        <name>L-cysteinyl-5'-AMP</name>
        <dbReference type="ChEBI" id="CHEBI:144924"/>
    </ligand>
</feature>
<dbReference type="InterPro" id="IPR014729">
    <property type="entry name" value="Rossmann-like_a/b/a_fold"/>
</dbReference>
<dbReference type="InterPro" id="IPR024909">
    <property type="entry name" value="Cys-tRNA/MSH_ligase"/>
</dbReference>
<comment type="catalytic activity">
    <reaction evidence="9 10">
        <text>1D-myo-inositol 2-amino-2-deoxy-alpha-D-glucopyranoside + L-cysteine + ATP = 1D-myo-inositol 2-(L-cysteinylamino)-2-deoxy-alpha-D-glucopyranoside + AMP + diphosphate + H(+)</text>
        <dbReference type="Rhea" id="RHEA:26176"/>
        <dbReference type="ChEBI" id="CHEBI:15378"/>
        <dbReference type="ChEBI" id="CHEBI:30616"/>
        <dbReference type="ChEBI" id="CHEBI:33019"/>
        <dbReference type="ChEBI" id="CHEBI:35235"/>
        <dbReference type="ChEBI" id="CHEBI:58886"/>
        <dbReference type="ChEBI" id="CHEBI:58887"/>
        <dbReference type="ChEBI" id="CHEBI:456215"/>
        <dbReference type="EC" id="6.3.1.13"/>
    </reaction>
</comment>
<evidence type="ECO:0000256" key="3">
    <source>
        <dbReference type="ARBA" id="ARBA00011245"/>
    </source>
</evidence>
<evidence type="ECO:0000256" key="5">
    <source>
        <dbReference type="ARBA" id="ARBA00022723"/>
    </source>
</evidence>
<evidence type="ECO:0000313" key="12">
    <source>
        <dbReference type="EMBL" id="TFC22503.1"/>
    </source>
</evidence>
<accession>A0ABY2IRW8</accession>
<dbReference type="NCBIfam" id="TIGR03447">
    <property type="entry name" value="mycothiol_MshC"/>
    <property type="match status" value="1"/>
</dbReference>
<evidence type="ECO:0000256" key="6">
    <source>
        <dbReference type="ARBA" id="ARBA00022741"/>
    </source>
</evidence>
<comment type="cofactor">
    <cofactor evidence="10">
        <name>Zn(2+)</name>
        <dbReference type="ChEBI" id="CHEBI:29105"/>
    </cofactor>
    <text evidence="10">Binds 1 zinc ion per subunit.</text>
</comment>
<sequence length="444" mass="47379">MRAWRHPDIPVLPGNSEAPHLYDTATEALVLAEPVDVARLYVCGITPYDATHIGHANTYLAFDTLQRVWLDAGYRVHYAQNVTDVDDPLLERATATGVDWRDLAASQVDLFRTDMEALGIIPPDNYVAVTEVIEEVADAVAQLWDDGLAYAVAVDAAELSDTAGPAEAAGSDIYFDIAAAERVAPWQLGDESNLDREQMLTLFAQRGGDPDREGKRDALDPLLWRAARVGEPAWDSRVGAGRPGWHIECSVIALTELGTDFTVQGGGSDLIFPHHDMSAGHAAALSGHPLAGVYSHTGMVAYQGEKMSKSLGNLVLVSALRAGGTDPRAIRLALLAQHYRSDWEWTTDSLSAAEARLEAWTNAFGRATGDTTAADGTVDEDLVDDVNTDAVANADEVIVALRAALVNDLDTPAALRILDAAAEAGTAAPELVARAIDALLGITL</sequence>
<name>A0ABY2IRW8_9MICO</name>
<feature type="binding site" evidence="10">
    <location>
        <begin position="81"/>
        <end position="83"/>
    </location>
    <ligand>
        <name>L-cysteinyl-5'-AMP</name>
        <dbReference type="ChEBI" id="CHEBI:144924"/>
    </ligand>
</feature>
<feature type="binding site" evidence="10">
    <location>
        <begin position="43"/>
        <end position="46"/>
    </location>
    <ligand>
        <name>L-cysteinyl-5'-AMP</name>
        <dbReference type="ChEBI" id="CHEBI:144924"/>
    </ligand>
</feature>
<keyword evidence="13" id="KW-1185">Reference proteome</keyword>
<keyword evidence="8 10" id="KW-0067">ATP-binding</keyword>
<feature type="short sequence motif" description="'KMSKS' region" evidence="10">
    <location>
        <begin position="306"/>
        <end position="310"/>
    </location>
</feature>
<dbReference type="SUPFAM" id="SSF52374">
    <property type="entry name" value="Nucleotidylyl transferase"/>
    <property type="match status" value="1"/>
</dbReference>
<dbReference type="InterPro" id="IPR017812">
    <property type="entry name" value="Mycothiol_ligase_MshC"/>
</dbReference>
<dbReference type="EC" id="6.3.1.13" evidence="10"/>
<evidence type="ECO:0000256" key="7">
    <source>
        <dbReference type="ARBA" id="ARBA00022833"/>
    </source>
</evidence>
<feature type="binding site" evidence="10">
    <location>
        <position position="249"/>
    </location>
    <ligand>
        <name>Zn(2+)</name>
        <dbReference type="ChEBI" id="CHEBI:29105"/>
    </ligand>
</feature>
<dbReference type="PANTHER" id="PTHR10890">
    <property type="entry name" value="CYSTEINYL-TRNA SYNTHETASE"/>
    <property type="match status" value="1"/>
</dbReference>